<dbReference type="Gene3D" id="3.30.559.10">
    <property type="entry name" value="Chloramphenicol acetyltransferase-like domain"/>
    <property type="match status" value="2"/>
</dbReference>
<keyword evidence="6" id="KW-0413">Isomerase</keyword>
<dbReference type="GO" id="GO:0008610">
    <property type="term" value="P:lipid biosynthetic process"/>
    <property type="evidence" value="ECO:0007669"/>
    <property type="project" value="UniProtKB-ARBA"/>
</dbReference>
<dbReference type="SMART" id="SM00823">
    <property type="entry name" value="PKS_PP"/>
    <property type="match status" value="1"/>
</dbReference>
<dbReference type="InterPro" id="IPR009081">
    <property type="entry name" value="PP-bd_ACP"/>
</dbReference>
<protein>
    <submittedName>
        <fullName evidence="6">Amino acid adenylation domain protein</fullName>
        <ecNumber evidence="6">5.1.1.12</ecNumber>
    </submittedName>
</protein>
<dbReference type="GO" id="GO:0043041">
    <property type="term" value="P:amino acid activation for nonribosomal peptide biosynthetic process"/>
    <property type="evidence" value="ECO:0007669"/>
    <property type="project" value="TreeGrafter"/>
</dbReference>
<dbReference type="Gene3D" id="1.10.1200.10">
    <property type="entry name" value="ACP-like"/>
    <property type="match status" value="1"/>
</dbReference>
<evidence type="ECO:0000259" key="5">
    <source>
        <dbReference type="PROSITE" id="PS50075"/>
    </source>
</evidence>
<dbReference type="Proteomes" id="UP000010473">
    <property type="component" value="Chromosome"/>
</dbReference>
<dbReference type="GO" id="GO:0031177">
    <property type="term" value="F:phosphopantetheine binding"/>
    <property type="evidence" value="ECO:0007669"/>
    <property type="project" value="InterPro"/>
</dbReference>
<dbReference type="EC" id="5.1.1.12" evidence="6"/>
<keyword evidence="7" id="KW-1185">Reference proteome</keyword>
<evidence type="ECO:0000256" key="3">
    <source>
        <dbReference type="ARBA" id="ARBA00022450"/>
    </source>
</evidence>
<dbReference type="RefSeq" id="WP_015193866.1">
    <property type="nucleotide sequence ID" value="NC_019748.1"/>
</dbReference>
<gene>
    <name evidence="6" type="ordered locus">Sta7437_2669</name>
</gene>
<dbReference type="Gene3D" id="2.30.38.10">
    <property type="entry name" value="Luciferase, Domain 3"/>
    <property type="match status" value="1"/>
</dbReference>
<dbReference type="InterPro" id="IPR045851">
    <property type="entry name" value="AMP-bd_C_sf"/>
</dbReference>
<dbReference type="InterPro" id="IPR000873">
    <property type="entry name" value="AMP-dep_synth/lig_dom"/>
</dbReference>
<evidence type="ECO:0000256" key="1">
    <source>
        <dbReference type="ARBA" id="ARBA00001957"/>
    </source>
</evidence>
<keyword evidence="4" id="KW-0597">Phosphoprotein</keyword>
<dbReference type="EMBL" id="CP003653">
    <property type="protein sequence ID" value="AFZ36198.1"/>
    <property type="molecule type" value="Genomic_DNA"/>
</dbReference>
<dbReference type="FunFam" id="3.30.559.10:FF:000012">
    <property type="entry name" value="Non-ribosomal peptide synthetase"/>
    <property type="match status" value="1"/>
</dbReference>
<dbReference type="STRING" id="111780.Sta7437_2669"/>
<dbReference type="PROSITE" id="PS50075">
    <property type="entry name" value="CARRIER"/>
    <property type="match status" value="1"/>
</dbReference>
<dbReference type="PANTHER" id="PTHR45527:SF1">
    <property type="entry name" value="FATTY ACID SYNTHASE"/>
    <property type="match status" value="1"/>
</dbReference>
<dbReference type="OrthoDB" id="9757538at2"/>
<dbReference type="Pfam" id="PF00501">
    <property type="entry name" value="AMP-binding"/>
    <property type="match status" value="1"/>
</dbReference>
<dbReference type="HOGENOM" id="CLU_000022_2_2_3"/>
<dbReference type="GO" id="GO:0050157">
    <property type="term" value="F:ornithine racemase activity"/>
    <property type="evidence" value="ECO:0007669"/>
    <property type="project" value="UniProtKB-EC"/>
</dbReference>
<dbReference type="InterPro" id="IPR025110">
    <property type="entry name" value="AMP-bd_C"/>
</dbReference>
<dbReference type="PANTHER" id="PTHR45527">
    <property type="entry name" value="NONRIBOSOMAL PEPTIDE SYNTHETASE"/>
    <property type="match status" value="1"/>
</dbReference>
<sequence length="1579" mass="179601">MKDLSERIAALSPEQRALLERRFQSKGLNQLKPPLISNSQPNSETGILSYAQERLWLLHQLQPDCPLYNEISLFKLRGCLNLTALEQSFNQVLQRHEILRSQFVAKDGKPVTQITPHRWITLPVVDIEQEANAEARAMQLATEEAQKPFDLSEYPLFRLKLYRLSEQQYLWLMVVHHIICDGWSMGIFIREIATLYADFQAKKSPSLPELSIQYADFAWWEKQQSDRIFATQLEYWKQKLSGSLPYLEIPTLNQQINHSKVNSCRGARKSIVLSSQLSQALKTLSQKQNVTLFMLLLAAFKVLLSRYTALEDILVGSPIANRNRPELEDAIGLFVNTLVLRSDLSGDPTFAELLQQVKQVALEAYSNQDLPFEKIVAHLQPERNLSQSPLFQVMFILYNLPNSDLELPGLTVAEVPLAHGMAKLALTLEIRDRGSSLEACFEYNSDRFGVAQIERMLLHYQTLLENVVVNPDLHLSQIDLLTAAEKQQLLVEWNNTEVKYPQDKCIHQLFEAQVEKTPDAVAVIFENQQLTYRELNTRANQLAHHLQKLGVKPEVIVGICLERSLELVIGLLAILKAGGAYLPLDPSYPRDRLAFMLENSQTSILITQRQIEQNLPPHQAQVIFLEQKQPIKTKESIANPICNLHIDNLAYVIYTSGSTGKPKGAMNTHRGILNRLLWMQEAYQLTTEDSVLQKTPFSFDVSVWEFFWCLMVGARLIIAKPEGHRDRNYLINLIKEQQITTIHFVPSMLQIFLEAEGLEHCQSLKRVICSGEALSFALQEKFFARLNCELYNLYGPTEAAIDVTHWRCQKNSSLSIVPIGRPIANIQIYILDRDLQTVPIGVAGELHIGGVGLARGYLNQPQLTEEKFIPNPFTVTSHQLSGVNLSNLTPILYKTGDLARYHGDGIIEYLGRIDHQVKIRGFRIELGEIEVVIASYPLVKDCVVVAYQDTTGDTRLVAYYISEAKLDIKQLRDFLKSKLPDYMIPSAFVELEAFPLTPNGKCDRNSLPIPDFTPTTSQYLAPRNATEKTLATIWQEVLHLPQVGIDDNFFELGGHSLLATQVVSKIRQSLSVELALRCLFEYPTIAQLANQMETIHTGVALPPIKPVARERDLPLSFAQQRLWFLAQLETESYAYNGSSILELQGELNLEALTASINEIVRRHEVLRTSFTMVDGQPKQKIAPELKINLASADLHKLSPTELDTEIKQLTQVYTQQVFDLSQAPLFRLNLFQLQTNQHLLLITMHHIISDAWSTGVFIRELSALYTAFVNNQPNPLPELAIQYADFAVWQRQLLQGEFLATQLNYWERQLGHNLPVLNLPTTRPRQEVTTNPSAKETFLIPVELSQAIEQLSRREGVSLFMTVLAVLQVLLQRYTNQDDIVVGTDVANRNCSEIEPLIGFFVNLLVLRTDLSGNPTFTELLQRVRQVTLGAYAHQDLPFDRLVKALQPQRYLSYTPPLFQVLLVMQNTPMPVFELPGLSLKLREVEDTTTRFDLALFLKETEAGIEGEWQYNADLFTQTTIISLSTHFQNLLNSVTETPDARINNVKMLSDQELEELNQTKQRKKFSKLNKFNAIKQKY</sequence>
<evidence type="ECO:0000313" key="6">
    <source>
        <dbReference type="EMBL" id="AFZ36198.1"/>
    </source>
</evidence>
<dbReference type="CDD" id="cd17646">
    <property type="entry name" value="A_NRPS_AB3403-like"/>
    <property type="match status" value="1"/>
</dbReference>
<comment type="cofactor">
    <cofactor evidence="1">
        <name>pantetheine 4'-phosphate</name>
        <dbReference type="ChEBI" id="CHEBI:47942"/>
    </cofactor>
</comment>
<feature type="domain" description="Carrier" evidence="5">
    <location>
        <begin position="1021"/>
        <end position="1096"/>
    </location>
</feature>
<dbReference type="Pfam" id="PF13193">
    <property type="entry name" value="AMP-binding_C"/>
    <property type="match status" value="1"/>
</dbReference>
<dbReference type="SUPFAM" id="SSF52777">
    <property type="entry name" value="CoA-dependent acyltransferases"/>
    <property type="match status" value="4"/>
</dbReference>
<dbReference type="eggNOG" id="COG1020">
    <property type="taxonomic scope" value="Bacteria"/>
</dbReference>
<dbReference type="FunFam" id="3.40.50.12780:FF:000012">
    <property type="entry name" value="Non-ribosomal peptide synthetase"/>
    <property type="match status" value="1"/>
</dbReference>
<dbReference type="CDD" id="cd19531">
    <property type="entry name" value="LCL_NRPS-like"/>
    <property type="match status" value="2"/>
</dbReference>
<dbReference type="FunFam" id="3.40.50.980:FF:000001">
    <property type="entry name" value="Non-ribosomal peptide synthetase"/>
    <property type="match status" value="1"/>
</dbReference>
<dbReference type="InterPro" id="IPR023213">
    <property type="entry name" value="CAT-like_dom_sf"/>
</dbReference>
<dbReference type="Gene3D" id="3.40.50.980">
    <property type="match status" value="2"/>
</dbReference>
<dbReference type="SUPFAM" id="SSF56801">
    <property type="entry name" value="Acetyl-CoA synthetase-like"/>
    <property type="match status" value="1"/>
</dbReference>
<dbReference type="InterPro" id="IPR006162">
    <property type="entry name" value="Ppantetheine_attach_site"/>
</dbReference>
<dbReference type="NCBIfam" id="TIGR01733">
    <property type="entry name" value="AA-adenyl-dom"/>
    <property type="match status" value="1"/>
</dbReference>
<organism evidence="6 7">
    <name type="scientific">Stanieria cyanosphaera (strain ATCC 29371 / PCC 7437)</name>
    <dbReference type="NCBI Taxonomy" id="111780"/>
    <lineage>
        <taxon>Bacteria</taxon>
        <taxon>Bacillati</taxon>
        <taxon>Cyanobacteriota</taxon>
        <taxon>Cyanophyceae</taxon>
        <taxon>Pleurocapsales</taxon>
        <taxon>Dermocarpellaceae</taxon>
        <taxon>Stanieria</taxon>
    </lineage>
</organism>
<evidence type="ECO:0000256" key="2">
    <source>
        <dbReference type="ARBA" id="ARBA00006432"/>
    </source>
</evidence>
<dbReference type="PATRIC" id="fig|111780.3.peg.2774"/>
<dbReference type="SUPFAM" id="SSF47336">
    <property type="entry name" value="ACP-like"/>
    <property type="match status" value="1"/>
</dbReference>
<dbReference type="KEGG" id="scs:Sta7437_2669"/>
<dbReference type="InterPro" id="IPR010071">
    <property type="entry name" value="AA_adenyl_dom"/>
</dbReference>
<dbReference type="Gene3D" id="3.30.559.30">
    <property type="entry name" value="Nonribosomal peptide synthetase, condensation domain"/>
    <property type="match status" value="2"/>
</dbReference>
<dbReference type="PROSITE" id="PS00455">
    <property type="entry name" value="AMP_BINDING"/>
    <property type="match status" value="1"/>
</dbReference>
<dbReference type="Pfam" id="PF00668">
    <property type="entry name" value="Condensation"/>
    <property type="match status" value="2"/>
</dbReference>
<dbReference type="FunFam" id="3.30.300.30:FF:000010">
    <property type="entry name" value="Enterobactin synthetase component F"/>
    <property type="match status" value="1"/>
</dbReference>
<proteinExistence type="inferred from homology"/>
<dbReference type="FunFam" id="1.10.1200.10:FF:000005">
    <property type="entry name" value="Nonribosomal peptide synthetase 1"/>
    <property type="match status" value="1"/>
</dbReference>
<dbReference type="GO" id="GO:0044550">
    <property type="term" value="P:secondary metabolite biosynthetic process"/>
    <property type="evidence" value="ECO:0007669"/>
    <property type="project" value="UniProtKB-ARBA"/>
</dbReference>
<dbReference type="InterPro" id="IPR020806">
    <property type="entry name" value="PKS_PP-bd"/>
</dbReference>
<accession>K9XUI8</accession>
<dbReference type="Gene3D" id="3.30.300.30">
    <property type="match status" value="1"/>
</dbReference>
<reference evidence="7" key="1">
    <citation type="journal article" date="2013" name="Proc. Natl. Acad. Sci. U.S.A.">
        <title>Improving the coverage of the cyanobacterial phylum using diversity-driven genome sequencing.</title>
        <authorList>
            <person name="Shih P.M."/>
            <person name="Wu D."/>
            <person name="Latifi A."/>
            <person name="Axen S.D."/>
            <person name="Fewer D.P."/>
            <person name="Talla E."/>
            <person name="Calteau A."/>
            <person name="Cai F."/>
            <person name="Tandeau de Marsac N."/>
            <person name="Rippka R."/>
            <person name="Herdman M."/>
            <person name="Sivonen K."/>
            <person name="Coursin T."/>
            <person name="Laurent T."/>
            <person name="Goodwin L."/>
            <person name="Nolan M."/>
            <person name="Davenport K.W."/>
            <person name="Han C.S."/>
            <person name="Rubin E.M."/>
            <person name="Eisen J.A."/>
            <person name="Woyke T."/>
            <person name="Gugger M."/>
            <person name="Kerfeld C.A."/>
        </authorList>
    </citation>
    <scope>NUCLEOTIDE SEQUENCE [LARGE SCALE GENOMIC DNA]</scope>
    <source>
        <strain evidence="7">ATCC 29371 / PCC 7437</strain>
    </source>
</reference>
<dbReference type="InterPro" id="IPR020845">
    <property type="entry name" value="AMP-binding_CS"/>
</dbReference>
<dbReference type="FunFam" id="3.40.50.980:FF:000002">
    <property type="entry name" value="Enterobactin synthetase component F"/>
    <property type="match status" value="1"/>
</dbReference>
<dbReference type="Pfam" id="PF00550">
    <property type="entry name" value="PP-binding"/>
    <property type="match status" value="1"/>
</dbReference>
<name>K9XUI8_STAC7</name>
<evidence type="ECO:0000313" key="7">
    <source>
        <dbReference type="Proteomes" id="UP000010473"/>
    </source>
</evidence>
<dbReference type="GO" id="GO:0005829">
    <property type="term" value="C:cytosol"/>
    <property type="evidence" value="ECO:0007669"/>
    <property type="project" value="TreeGrafter"/>
</dbReference>
<dbReference type="InterPro" id="IPR001242">
    <property type="entry name" value="Condensation_dom"/>
</dbReference>
<keyword evidence="3" id="KW-0596">Phosphopantetheine</keyword>
<dbReference type="PROSITE" id="PS00012">
    <property type="entry name" value="PHOSPHOPANTETHEINE"/>
    <property type="match status" value="1"/>
</dbReference>
<comment type="similarity">
    <text evidence="2">Belongs to the ATP-dependent AMP-binding enzyme family.</text>
</comment>
<dbReference type="InterPro" id="IPR036736">
    <property type="entry name" value="ACP-like_sf"/>
</dbReference>
<evidence type="ECO:0000256" key="4">
    <source>
        <dbReference type="ARBA" id="ARBA00022553"/>
    </source>
</evidence>